<evidence type="ECO:0000256" key="8">
    <source>
        <dbReference type="SAM" id="Phobius"/>
    </source>
</evidence>
<dbReference type="Pfam" id="PF02133">
    <property type="entry name" value="Transp_cyt_pur"/>
    <property type="match status" value="1"/>
</dbReference>
<protein>
    <submittedName>
        <fullName evidence="9">Purine-cytosine permease fcyB</fullName>
    </submittedName>
</protein>
<evidence type="ECO:0000313" key="10">
    <source>
        <dbReference type="Proteomes" id="UP000785200"/>
    </source>
</evidence>
<evidence type="ECO:0000313" key="9">
    <source>
        <dbReference type="EMBL" id="KAG0651544.1"/>
    </source>
</evidence>
<dbReference type="GO" id="GO:0022857">
    <property type="term" value="F:transmembrane transporter activity"/>
    <property type="evidence" value="ECO:0007669"/>
    <property type="project" value="InterPro"/>
</dbReference>
<evidence type="ECO:0000256" key="7">
    <source>
        <dbReference type="PIRNR" id="PIRNR002744"/>
    </source>
</evidence>
<feature type="transmembrane region" description="Helical" evidence="8">
    <location>
        <begin position="477"/>
        <end position="496"/>
    </location>
</feature>
<evidence type="ECO:0000256" key="5">
    <source>
        <dbReference type="ARBA" id="ARBA00022989"/>
    </source>
</evidence>
<evidence type="ECO:0000256" key="6">
    <source>
        <dbReference type="ARBA" id="ARBA00023136"/>
    </source>
</evidence>
<feature type="transmembrane region" description="Helical" evidence="8">
    <location>
        <begin position="102"/>
        <end position="120"/>
    </location>
</feature>
<dbReference type="PANTHER" id="PTHR31806">
    <property type="entry name" value="PURINE-CYTOSINE PERMEASE FCY2-RELATED"/>
    <property type="match status" value="1"/>
</dbReference>
<dbReference type="OrthoDB" id="5428495at2759"/>
<proteinExistence type="inferred from homology"/>
<feature type="transmembrane region" description="Helical" evidence="8">
    <location>
        <begin position="178"/>
        <end position="196"/>
    </location>
</feature>
<dbReference type="Proteomes" id="UP000785200">
    <property type="component" value="Unassembled WGS sequence"/>
</dbReference>
<accession>A0A9P6VQ23</accession>
<keyword evidence="10" id="KW-1185">Reference proteome</keyword>
<feature type="transmembrane region" description="Helical" evidence="8">
    <location>
        <begin position="141"/>
        <end position="166"/>
    </location>
</feature>
<dbReference type="Gene3D" id="1.10.4160.10">
    <property type="entry name" value="Hydantoin permease"/>
    <property type="match status" value="1"/>
</dbReference>
<comment type="caution">
    <text evidence="9">The sequence shown here is derived from an EMBL/GenBank/DDBJ whole genome shotgun (WGS) entry which is preliminary data.</text>
</comment>
<comment type="similarity">
    <text evidence="2 7">Belongs to the purine-cytosine permease (2.A.39) family.</text>
</comment>
<dbReference type="EMBL" id="VNKQ01000004">
    <property type="protein sequence ID" value="KAG0651544.1"/>
    <property type="molecule type" value="Genomic_DNA"/>
</dbReference>
<feature type="transmembrane region" description="Helical" evidence="8">
    <location>
        <begin position="68"/>
        <end position="90"/>
    </location>
</feature>
<sequence length="505" mass="54279">MAAIKSDLEVGTNMNAYGVEKRPATLESGEEESIEAKYKPLWFRVLNWGVEEGGIEPVPVGKRTDTRYVNLFTVWFTALLCLLPIVTGMAGTLSYGLSLRDASLVIIFFTLLTTIPPAFMGTLGPKTGLRQMIQARYAFGLYAIAIPLLLNAASVTGFCVIASIVSGQSLSAISSDSLSWNVGIAITCICALTLSFSGYKILHLYERWSWIPVLVAIVITVGCGGNKLSLQAETTPAEASTILNYGCLIAGFMIPFAGIVSDVSVYISPEGPRWKIFTYVYTGMAAPSILLLVLGAAIGGAVPKVPAWSAAYAKNSVGGVLAAMLTPAGGFGKFVVVILALSVVGNIAISMYSISLNIQMFHPLLTRVPRSIFSVITTAVLIPVSIQAAKSFFDSLENFLGIISYWSASFVAIMITEFIWFRKSDYCTYDHKIWNVGGKLPWGVAAITAGICSFGLVIPSMAEVWYTGPIAKTTGDIGFEVAFVLSALLYVPARTLEIRLQGRRL</sequence>
<keyword evidence="6 7" id="KW-0472">Membrane</keyword>
<dbReference type="InterPro" id="IPR026030">
    <property type="entry name" value="Pur-cyt_permease_Fcy2/21/22"/>
</dbReference>
<dbReference type="PIRSF" id="PIRSF002744">
    <property type="entry name" value="Pur-cyt_permease"/>
    <property type="match status" value="1"/>
</dbReference>
<evidence type="ECO:0000256" key="3">
    <source>
        <dbReference type="ARBA" id="ARBA00022448"/>
    </source>
</evidence>
<reference evidence="9" key="1">
    <citation type="submission" date="2019-07" db="EMBL/GenBank/DDBJ databases">
        <title>Hyphodiscus hymeniophilus genome sequencing and assembly.</title>
        <authorList>
            <person name="Kramer G."/>
            <person name="Nodwell J."/>
        </authorList>
    </citation>
    <scope>NUCLEOTIDE SEQUENCE</scope>
    <source>
        <strain evidence="9">ATCC 34498</strain>
    </source>
</reference>
<feature type="transmembrane region" description="Helical" evidence="8">
    <location>
        <begin position="242"/>
        <end position="267"/>
    </location>
</feature>
<comment type="subcellular location">
    <subcellularLocation>
        <location evidence="1">Membrane</location>
        <topology evidence="1">Multi-pass membrane protein</topology>
    </subcellularLocation>
</comment>
<feature type="transmembrane region" description="Helical" evidence="8">
    <location>
        <begin position="442"/>
        <end position="462"/>
    </location>
</feature>
<name>A0A9P6VQ23_9HELO</name>
<keyword evidence="5 8" id="KW-1133">Transmembrane helix</keyword>
<evidence type="ECO:0000256" key="1">
    <source>
        <dbReference type="ARBA" id="ARBA00004141"/>
    </source>
</evidence>
<gene>
    <name evidence="9" type="ORF">D0Z07_1597</name>
</gene>
<dbReference type="GO" id="GO:0005886">
    <property type="term" value="C:plasma membrane"/>
    <property type="evidence" value="ECO:0007669"/>
    <property type="project" value="TreeGrafter"/>
</dbReference>
<evidence type="ECO:0000256" key="4">
    <source>
        <dbReference type="ARBA" id="ARBA00022692"/>
    </source>
</evidence>
<feature type="transmembrane region" description="Helical" evidence="8">
    <location>
        <begin position="208"/>
        <end position="230"/>
    </location>
</feature>
<keyword evidence="4 8" id="KW-0812">Transmembrane</keyword>
<organism evidence="9 10">
    <name type="scientific">Hyphodiscus hymeniophilus</name>
    <dbReference type="NCBI Taxonomy" id="353542"/>
    <lineage>
        <taxon>Eukaryota</taxon>
        <taxon>Fungi</taxon>
        <taxon>Dikarya</taxon>
        <taxon>Ascomycota</taxon>
        <taxon>Pezizomycotina</taxon>
        <taxon>Leotiomycetes</taxon>
        <taxon>Helotiales</taxon>
        <taxon>Hyphodiscaceae</taxon>
        <taxon>Hyphodiscus</taxon>
    </lineage>
</organism>
<evidence type="ECO:0000256" key="2">
    <source>
        <dbReference type="ARBA" id="ARBA00008974"/>
    </source>
</evidence>
<dbReference type="InterPro" id="IPR001248">
    <property type="entry name" value="Pur-cyt_permease"/>
</dbReference>
<dbReference type="PANTHER" id="PTHR31806:SF5">
    <property type="entry name" value="PURINE-CYTOSINE PERMEASE FCY21"/>
    <property type="match status" value="1"/>
</dbReference>
<feature type="transmembrane region" description="Helical" evidence="8">
    <location>
        <begin position="399"/>
        <end position="421"/>
    </location>
</feature>
<keyword evidence="3 7" id="KW-0813">Transport</keyword>
<feature type="transmembrane region" description="Helical" evidence="8">
    <location>
        <begin position="279"/>
        <end position="302"/>
    </location>
</feature>
<feature type="transmembrane region" description="Helical" evidence="8">
    <location>
        <begin position="334"/>
        <end position="352"/>
    </location>
</feature>
<feature type="transmembrane region" description="Helical" evidence="8">
    <location>
        <begin position="372"/>
        <end position="393"/>
    </location>
</feature>
<dbReference type="AlphaFoldDB" id="A0A9P6VQ23"/>